<sequence>MTFCGTLGRFVTISRFPLRRSSAQVCKFTSSRVWWMRGINPMAWEEALEYCRNHYQDLVSLASKMELTLALQKARNVQGMHFWTGLRFLDDSWLWVDGEPLTNGSWSADPLPKCPAEPFRCGALSTTTGSQEVRSCEEQLSYICYVE</sequence>
<dbReference type="Ensembl" id="ENSPKIT00000041817.1">
    <property type="protein sequence ID" value="ENSPKIP00000017307.1"/>
    <property type="gene ID" value="ENSPKIG00000003274.1"/>
</dbReference>
<keyword evidence="3" id="KW-1185">Reference proteome</keyword>
<dbReference type="InterPro" id="IPR016186">
    <property type="entry name" value="C-type_lectin-like/link_sf"/>
</dbReference>
<dbReference type="InterPro" id="IPR001304">
    <property type="entry name" value="C-type_lectin-like"/>
</dbReference>
<evidence type="ECO:0000313" key="3">
    <source>
        <dbReference type="Proteomes" id="UP000261540"/>
    </source>
</evidence>
<dbReference type="SMART" id="SM00034">
    <property type="entry name" value="CLECT"/>
    <property type="match status" value="1"/>
</dbReference>
<dbReference type="SUPFAM" id="SSF56436">
    <property type="entry name" value="C-type lectin-like"/>
    <property type="match status" value="1"/>
</dbReference>
<reference evidence="2" key="2">
    <citation type="submission" date="2025-09" db="UniProtKB">
        <authorList>
            <consortium name="Ensembl"/>
        </authorList>
    </citation>
    <scope>IDENTIFICATION</scope>
</reference>
<dbReference type="GeneTree" id="ENSGT01150000287107"/>
<accession>A0A3B3RFC1</accession>
<feature type="domain" description="C-type lectin" evidence="1">
    <location>
        <begin position="29"/>
        <end position="145"/>
    </location>
</feature>
<dbReference type="Gene3D" id="3.10.100.10">
    <property type="entry name" value="Mannose-Binding Protein A, subunit A"/>
    <property type="match status" value="1"/>
</dbReference>
<dbReference type="InterPro" id="IPR016187">
    <property type="entry name" value="CTDL_fold"/>
</dbReference>
<dbReference type="PANTHER" id="PTHR45784">
    <property type="entry name" value="C-TYPE LECTIN DOMAIN FAMILY 20 MEMBER A-RELATED"/>
    <property type="match status" value="1"/>
</dbReference>
<organism evidence="2 3">
    <name type="scientific">Paramormyrops kingsleyae</name>
    <dbReference type="NCBI Taxonomy" id="1676925"/>
    <lineage>
        <taxon>Eukaryota</taxon>
        <taxon>Metazoa</taxon>
        <taxon>Chordata</taxon>
        <taxon>Craniata</taxon>
        <taxon>Vertebrata</taxon>
        <taxon>Euteleostomi</taxon>
        <taxon>Actinopterygii</taxon>
        <taxon>Neopterygii</taxon>
        <taxon>Teleostei</taxon>
        <taxon>Osteoglossocephala</taxon>
        <taxon>Osteoglossomorpha</taxon>
        <taxon>Osteoglossiformes</taxon>
        <taxon>Mormyridae</taxon>
        <taxon>Paramormyrops</taxon>
    </lineage>
</organism>
<dbReference type="Proteomes" id="UP000261540">
    <property type="component" value="Unplaced"/>
</dbReference>
<proteinExistence type="predicted"/>
<dbReference type="Pfam" id="PF00059">
    <property type="entry name" value="Lectin_C"/>
    <property type="match status" value="1"/>
</dbReference>
<dbReference type="STRING" id="1676925.ENSPKIP00000017307"/>
<dbReference type="PANTHER" id="PTHR45784:SF8">
    <property type="entry name" value="C-TYPE MANNOSE RECEPTOR 2-RELATED"/>
    <property type="match status" value="1"/>
</dbReference>
<evidence type="ECO:0000313" key="2">
    <source>
        <dbReference type="Ensembl" id="ENSPKIP00000017307.1"/>
    </source>
</evidence>
<evidence type="ECO:0000259" key="1">
    <source>
        <dbReference type="PROSITE" id="PS50041"/>
    </source>
</evidence>
<reference evidence="2" key="1">
    <citation type="submission" date="2025-08" db="UniProtKB">
        <authorList>
            <consortium name="Ensembl"/>
        </authorList>
    </citation>
    <scope>IDENTIFICATION</scope>
</reference>
<dbReference type="PROSITE" id="PS50041">
    <property type="entry name" value="C_TYPE_LECTIN_2"/>
    <property type="match status" value="1"/>
</dbReference>
<dbReference type="AlphaFoldDB" id="A0A3B3RFC1"/>
<dbReference type="CDD" id="cd00037">
    <property type="entry name" value="CLECT"/>
    <property type="match status" value="1"/>
</dbReference>
<protein>
    <recommendedName>
        <fullName evidence="1">C-type lectin domain-containing protein</fullName>
    </recommendedName>
</protein>
<name>A0A3B3RFC1_9TELE</name>